<accession>A0A853FS73</accession>
<evidence type="ECO:0000259" key="3">
    <source>
        <dbReference type="PROSITE" id="PS50883"/>
    </source>
</evidence>
<dbReference type="PANTHER" id="PTHR33121">
    <property type="entry name" value="CYCLIC DI-GMP PHOSPHODIESTERASE PDEF"/>
    <property type="match status" value="1"/>
</dbReference>
<dbReference type="Pfam" id="PF00563">
    <property type="entry name" value="EAL"/>
    <property type="match status" value="1"/>
</dbReference>
<dbReference type="InterPro" id="IPR001633">
    <property type="entry name" value="EAL_dom"/>
</dbReference>
<feature type="domain" description="EAL" evidence="3">
    <location>
        <begin position="158"/>
        <end position="411"/>
    </location>
</feature>
<feature type="domain" description="Response regulatory" evidence="2">
    <location>
        <begin position="21"/>
        <end position="142"/>
    </location>
</feature>
<dbReference type="Gene3D" id="3.20.20.450">
    <property type="entry name" value="EAL domain"/>
    <property type="match status" value="1"/>
</dbReference>
<dbReference type="AlphaFoldDB" id="A0A853FS73"/>
<organism evidence="4 5">
    <name type="scientific">Parapusillimonas granuli</name>
    <dbReference type="NCBI Taxonomy" id="380911"/>
    <lineage>
        <taxon>Bacteria</taxon>
        <taxon>Pseudomonadati</taxon>
        <taxon>Pseudomonadota</taxon>
        <taxon>Betaproteobacteria</taxon>
        <taxon>Burkholderiales</taxon>
        <taxon>Alcaligenaceae</taxon>
        <taxon>Parapusillimonas</taxon>
    </lineage>
</organism>
<dbReference type="SUPFAM" id="SSF141868">
    <property type="entry name" value="EAL domain-like"/>
    <property type="match status" value="1"/>
</dbReference>
<name>A0A853FS73_9BURK</name>
<dbReference type="InterPro" id="IPR001789">
    <property type="entry name" value="Sig_transdc_resp-reg_receiver"/>
</dbReference>
<dbReference type="GO" id="GO:0000160">
    <property type="term" value="P:phosphorelay signal transduction system"/>
    <property type="evidence" value="ECO:0007669"/>
    <property type="project" value="InterPro"/>
</dbReference>
<dbReference type="SUPFAM" id="SSF52172">
    <property type="entry name" value="CheY-like"/>
    <property type="match status" value="1"/>
</dbReference>
<keyword evidence="1" id="KW-0597">Phosphoprotein</keyword>
<evidence type="ECO:0000313" key="4">
    <source>
        <dbReference type="EMBL" id="NYT48695.1"/>
    </source>
</evidence>
<dbReference type="PROSITE" id="PS50883">
    <property type="entry name" value="EAL"/>
    <property type="match status" value="1"/>
</dbReference>
<dbReference type="CDD" id="cd01948">
    <property type="entry name" value="EAL"/>
    <property type="match status" value="1"/>
</dbReference>
<dbReference type="Pfam" id="PF00072">
    <property type="entry name" value="Response_reg"/>
    <property type="match status" value="1"/>
</dbReference>
<gene>
    <name evidence="4" type="ORF">H0A72_05170</name>
</gene>
<proteinExistence type="predicted"/>
<dbReference type="SMART" id="SM00052">
    <property type="entry name" value="EAL"/>
    <property type="match status" value="1"/>
</dbReference>
<dbReference type="GO" id="GO:0071111">
    <property type="term" value="F:cyclic-guanylate-specific phosphodiesterase activity"/>
    <property type="evidence" value="ECO:0007669"/>
    <property type="project" value="InterPro"/>
</dbReference>
<dbReference type="PROSITE" id="PS50110">
    <property type="entry name" value="RESPONSE_REGULATORY"/>
    <property type="match status" value="1"/>
</dbReference>
<dbReference type="Proteomes" id="UP000559809">
    <property type="component" value="Unassembled WGS sequence"/>
</dbReference>
<keyword evidence="5" id="KW-1185">Reference proteome</keyword>
<dbReference type="InterPro" id="IPR035919">
    <property type="entry name" value="EAL_sf"/>
</dbReference>
<feature type="modified residue" description="4-aspartylphosphate" evidence="1">
    <location>
        <position position="73"/>
    </location>
</feature>
<dbReference type="RefSeq" id="WP_180153973.1">
    <property type="nucleotide sequence ID" value="NZ_JACCEM010000002.1"/>
</dbReference>
<reference evidence="4 5" key="1">
    <citation type="submission" date="2020-07" db="EMBL/GenBank/DDBJ databases">
        <title>Taxonomic revisions and descriptions of new bacterial species based on genomic comparisons in the high-G+C-content subgroup of the family Alcaligenaceae.</title>
        <authorList>
            <person name="Szabo A."/>
            <person name="Felfoldi T."/>
        </authorList>
    </citation>
    <scope>NUCLEOTIDE SEQUENCE [LARGE SCALE GENOMIC DNA]</scope>
    <source>
        <strain evidence="4 5">LMG 24012</strain>
    </source>
</reference>
<protein>
    <submittedName>
        <fullName evidence="4">EAL domain-containing response regulator</fullName>
    </submittedName>
</protein>
<evidence type="ECO:0000256" key="1">
    <source>
        <dbReference type="PROSITE-ProRule" id="PRU00169"/>
    </source>
</evidence>
<dbReference type="PANTHER" id="PTHR33121:SF70">
    <property type="entry name" value="SIGNALING PROTEIN YKOW"/>
    <property type="match status" value="1"/>
</dbReference>
<comment type="caution">
    <text evidence="4">The sequence shown here is derived from an EMBL/GenBank/DDBJ whole genome shotgun (WGS) entry which is preliminary data.</text>
</comment>
<evidence type="ECO:0000313" key="5">
    <source>
        <dbReference type="Proteomes" id="UP000559809"/>
    </source>
</evidence>
<dbReference type="InterPro" id="IPR050706">
    <property type="entry name" value="Cyclic-di-GMP_PDE-like"/>
</dbReference>
<sequence length="411" mass="45498">MDKKLTTTPGSPIQTALNSPRVLVIEDDEFQRMAIITRLLAHKVEDVCAVENAEDALETLRRAPGNFDITLCDIRLNDMDGMAFLLRADAGRLGAIVLHSSLPNDIQQATARLLAQRGVPIAACLPKPLNMPSFLNVLRNHVAQEAKPLFSPIVESFPEIPRSALLAALRNDEFVAYFQPQIHLEDHSLYGVEALCRWNHPTLGLLQPQVFLPSVLEHGLMDELTWRVVEYSLGAMRAWPRSLPRPRVGINVSATSLRGDGFVRGWKTRVEQARFDPSEVTLELTETEVALSDDALLETLTRLRILGFGVAIDDFGAGNTSLIQLRQLPVTELKIDRAFVSRATGSGRNEVILDAVIYMANELSLCSIAEGVESAADAELLKSLGCRIGQGYYFVRPMSFEKLAYWVRGQG</sequence>
<dbReference type="InterPro" id="IPR011006">
    <property type="entry name" value="CheY-like_superfamily"/>
</dbReference>
<dbReference type="SMART" id="SM00448">
    <property type="entry name" value="REC"/>
    <property type="match status" value="1"/>
</dbReference>
<evidence type="ECO:0000259" key="2">
    <source>
        <dbReference type="PROSITE" id="PS50110"/>
    </source>
</evidence>
<dbReference type="EMBL" id="JACCEM010000002">
    <property type="protein sequence ID" value="NYT48695.1"/>
    <property type="molecule type" value="Genomic_DNA"/>
</dbReference>
<dbReference type="Gene3D" id="3.40.50.2300">
    <property type="match status" value="1"/>
</dbReference>